<feature type="transmembrane region" description="Helical" evidence="1">
    <location>
        <begin position="20"/>
        <end position="44"/>
    </location>
</feature>
<evidence type="ECO:0000313" key="2">
    <source>
        <dbReference type="EMBL" id="MBB3047396.1"/>
    </source>
</evidence>
<sequence length="139" mass="16196">MREPKIPDASAESLQAKADLAWRVLLVCFVIELVVLTLTTWWLHQEGRQPSLTIWLVRIVPLLVFVPGMLKRNPRSLAWLCFVILMYFMIAVTEAMSPLRLWINHIEVALSVVIFLSAMMTIRWQAQAERKRRAVIRQE</sequence>
<dbReference type="EMBL" id="JACHWY010000001">
    <property type="protein sequence ID" value="MBB3047396.1"/>
    <property type="molecule type" value="Genomic_DNA"/>
</dbReference>
<reference evidence="2 3" key="1">
    <citation type="submission" date="2020-08" db="EMBL/GenBank/DDBJ databases">
        <title>Genomic Encyclopedia of Type Strains, Phase III (KMG-III): the genomes of soil and plant-associated and newly described type strains.</title>
        <authorList>
            <person name="Whitman W."/>
        </authorList>
    </citation>
    <scope>NUCLEOTIDE SEQUENCE [LARGE SCALE GENOMIC DNA]</scope>
    <source>
        <strain evidence="2 3">CECT 8654</strain>
    </source>
</reference>
<feature type="transmembrane region" description="Helical" evidence="1">
    <location>
        <begin position="102"/>
        <end position="122"/>
    </location>
</feature>
<keyword evidence="1" id="KW-1133">Transmembrane helix</keyword>
<dbReference type="Pfam" id="PF09842">
    <property type="entry name" value="DUF2069"/>
    <property type="match status" value="1"/>
</dbReference>
<name>A0A7W4W4N4_9GAMM</name>
<dbReference type="RefSeq" id="WP_183410022.1">
    <property type="nucleotide sequence ID" value="NZ_JACHWY010000001.1"/>
</dbReference>
<keyword evidence="1" id="KW-0472">Membrane</keyword>
<evidence type="ECO:0000313" key="3">
    <source>
        <dbReference type="Proteomes" id="UP000537130"/>
    </source>
</evidence>
<feature type="transmembrane region" description="Helical" evidence="1">
    <location>
        <begin position="77"/>
        <end position="96"/>
    </location>
</feature>
<gene>
    <name evidence="2" type="ORF">FHR99_001632</name>
</gene>
<evidence type="ECO:0000256" key="1">
    <source>
        <dbReference type="SAM" id="Phobius"/>
    </source>
</evidence>
<feature type="transmembrane region" description="Helical" evidence="1">
    <location>
        <begin position="50"/>
        <end position="70"/>
    </location>
</feature>
<protein>
    <submittedName>
        <fullName evidence="2">Putative membrane protein</fullName>
    </submittedName>
</protein>
<proteinExistence type="predicted"/>
<keyword evidence="3" id="KW-1185">Reference proteome</keyword>
<dbReference type="Proteomes" id="UP000537130">
    <property type="component" value="Unassembled WGS sequence"/>
</dbReference>
<organism evidence="2 3">
    <name type="scientific">Litorivivens lipolytica</name>
    <dbReference type="NCBI Taxonomy" id="1524264"/>
    <lineage>
        <taxon>Bacteria</taxon>
        <taxon>Pseudomonadati</taxon>
        <taxon>Pseudomonadota</taxon>
        <taxon>Gammaproteobacteria</taxon>
        <taxon>Litorivivens</taxon>
    </lineage>
</organism>
<accession>A0A7W4W4N4</accession>
<keyword evidence="1" id="KW-0812">Transmembrane</keyword>
<dbReference type="InterPro" id="IPR018643">
    <property type="entry name" value="DUF2069_membrane"/>
</dbReference>
<dbReference type="AlphaFoldDB" id="A0A7W4W4N4"/>
<comment type="caution">
    <text evidence="2">The sequence shown here is derived from an EMBL/GenBank/DDBJ whole genome shotgun (WGS) entry which is preliminary data.</text>
</comment>